<gene>
    <name evidence="2" type="ORF">Aru02nite_66400</name>
</gene>
<name>A0A8J3JCD3_9ACTN</name>
<protein>
    <submittedName>
        <fullName evidence="2">Protein-tyrosine-phosphatase</fullName>
    </submittedName>
</protein>
<dbReference type="Proteomes" id="UP000612808">
    <property type="component" value="Unassembled WGS sequence"/>
</dbReference>
<feature type="chain" id="PRO_5035175547" evidence="1">
    <location>
        <begin position="28"/>
        <end position="346"/>
    </location>
</feature>
<sequence>MRRRTLLGAAGLAALAAPVLAGAPAFAGTGGFTAATATRDTTGAYRLAWACGAARVTVTATTDPYATTGVAVGSGAGTGTLDVPAGALPAATRWYFRLVADGGDALVVADRSLGFASARNFRDLGGYRTTDGHWVRTGLAYRSNTLASLSDGEQAALTALGITRDVDLRNVQERHDDPDRIPPGVTYQVADVEDLTHGVGFHDGAVLTLVEAVALGLLGGTGNLGQRVAYPFLVDFTGADRAYRGLLTALAGEPGATVFHCSSGKDRTGWGSAVLLSLLGVPRATVEADYLASNTYLGNPTAVELSWLRAAFDEADSLYGSVDGYLRQGLALDDATIGALRTKFLA</sequence>
<dbReference type="InterPro" id="IPR016130">
    <property type="entry name" value="Tyr_Pase_AS"/>
</dbReference>
<dbReference type="InterPro" id="IPR026893">
    <property type="entry name" value="Tyr/Ser_Pase_IphP-type"/>
</dbReference>
<dbReference type="Gene3D" id="3.90.190.10">
    <property type="entry name" value="Protein tyrosine phosphatase superfamily"/>
    <property type="match status" value="1"/>
</dbReference>
<evidence type="ECO:0000313" key="2">
    <source>
        <dbReference type="EMBL" id="GID15751.1"/>
    </source>
</evidence>
<comment type="caution">
    <text evidence="2">The sequence shown here is derived from an EMBL/GenBank/DDBJ whole genome shotgun (WGS) entry which is preliminary data.</text>
</comment>
<dbReference type="Pfam" id="PF13350">
    <property type="entry name" value="Y_phosphatase3"/>
    <property type="match status" value="1"/>
</dbReference>
<dbReference type="SUPFAM" id="SSF52799">
    <property type="entry name" value="(Phosphotyrosine protein) phosphatases II"/>
    <property type="match status" value="1"/>
</dbReference>
<dbReference type="GO" id="GO:0004721">
    <property type="term" value="F:phosphoprotein phosphatase activity"/>
    <property type="evidence" value="ECO:0007669"/>
    <property type="project" value="InterPro"/>
</dbReference>
<keyword evidence="1" id="KW-0732">Signal</keyword>
<proteinExistence type="predicted"/>
<dbReference type="AlphaFoldDB" id="A0A8J3JCD3"/>
<organism evidence="2 3">
    <name type="scientific">Actinocatenispora rupis</name>
    <dbReference type="NCBI Taxonomy" id="519421"/>
    <lineage>
        <taxon>Bacteria</taxon>
        <taxon>Bacillati</taxon>
        <taxon>Actinomycetota</taxon>
        <taxon>Actinomycetes</taxon>
        <taxon>Micromonosporales</taxon>
        <taxon>Micromonosporaceae</taxon>
        <taxon>Actinocatenispora</taxon>
    </lineage>
</organism>
<dbReference type="EMBL" id="BOMB01000047">
    <property type="protein sequence ID" value="GID15751.1"/>
    <property type="molecule type" value="Genomic_DNA"/>
</dbReference>
<dbReference type="InterPro" id="IPR029021">
    <property type="entry name" value="Prot-tyrosine_phosphatase-like"/>
</dbReference>
<evidence type="ECO:0000256" key="1">
    <source>
        <dbReference type="SAM" id="SignalP"/>
    </source>
</evidence>
<dbReference type="PROSITE" id="PS51318">
    <property type="entry name" value="TAT"/>
    <property type="match status" value="1"/>
</dbReference>
<dbReference type="InterPro" id="IPR006311">
    <property type="entry name" value="TAT_signal"/>
</dbReference>
<reference evidence="2" key="1">
    <citation type="submission" date="2021-01" db="EMBL/GenBank/DDBJ databases">
        <title>Whole genome shotgun sequence of Actinocatenispora rupis NBRC 107355.</title>
        <authorList>
            <person name="Komaki H."/>
            <person name="Tamura T."/>
        </authorList>
    </citation>
    <scope>NUCLEOTIDE SEQUENCE</scope>
    <source>
        <strain evidence="2">NBRC 107355</strain>
    </source>
</reference>
<dbReference type="RefSeq" id="WP_203664175.1">
    <property type="nucleotide sequence ID" value="NZ_BAAAZM010000025.1"/>
</dbReference>
<evidence type="ECO:0000313" key="3">
    <source>
        <dbReference type="Proteomes" id="UP000612808"/>
    </source>
</evidence>
<dbReference type="PROSITE" id="PS00383">
    <property type="entry name" value="TYR_PHOSPHATASE_1"/>
    <property type="match status" value="1"/>
</dbReference>
<keyword evidence="3" id="KW-1185">Reference proteome</keyword>
<accession>A0A8J3JCD3</accession>
<feature type="signal peptide" evidence="1">
    <location>
        <begin position="1"/>
        <end position="27"/>
    </location>
</feature>